<dbReference type="EMBL" id="PQFF01000385">
    <property type="protein sequence ID" value="RHZ53800.1"/>
    <property type="molecule type" value="Genomic_DNA"/>
</dbReference>
<evidence type="ECO:0000256" key="1">
    <source>
        <dbReference type="SAM" id="Coils"/>
    </source>
</evidence>
<sequence>MEDAQYTIDSLRELNIKLVSDIAELRKENAEIPELRKKFAKVEAENIKLKQDKEEIEIRFVKLEQTAKENAENAKQSQTENTELRDRVTKLEQKQSLTCPELSLKAENRSNGEKVITPNPMPELVQSSTEPEPPATYLPQDVIDDDSAETLDFVETVYKEQVSKEIIERIREKKFRDQEVLSTPQDTCSVIISEQINNQSKSQNASSGLQSNQSNISEIKLHRPKSKLSTNQVQAQSVISPELSVISPQIKIPYNQKVEQGLIHELFEFIRGTDFMSLQNLKKTPLNSISIKQISDISVDIDLTPGSVPHLAYLFGKAEKTG</sequence>
<protein>
    <submittedName>
        <fullName evidence="3">Uncharacterized protein</fullName>
    </submittedName>
</protein>
<evidence type="ECO:0000313" key="3">
    <source>
        <dbReference type="EMBL" id="RHZ53800.1"/>
    </source>
</evidence>
<evidence type="ECO:0000313" key="4">
    <source>
        <dbReference type="Proteomes" id="UP000266861"/>
    </source>
</evidence>
<keyword evidence="1" id="KW-0175">Coiled coil</keyword>
<dbReference type="Proteomes" id="UP000266861">
    <property type="component" value="Unassembled WGS sequence"/>
</dbReference>
<comment type="caution">
    <text evidence="3">The sequence shown here is derived from an EMBL/GenBank/DDBJ whole genome shotgun (WGS) entry which is preliminary data.</text>
</comment>
<accession>A0A397H0B6</accession>
<organism evidence="3 4">
    <name type="scientific">Diversispora epigaea</name>
    <dbReference type="NCBI Taxonomy" id="1348612"/>
    <lineage>
        <taxon>Eukaryota</taxon>
        <taxon>Fungi</taxon>
        <taxon>Fungi incertae sedis</taxon>
        <taxon>Mucoromycota</taxon>
        <taxon>Glomeromycotina</taxon>
        <taxon>Glomeromycetes</taxon>
        <taxon>Diversisporales</taxon>
        <taxon>Diversisporaceae</taxon>
        <taxon>Diversispora</taxon>
    </lineage>
</organism>
<name>A0A397H0B6_9GLOM</name>
<gene>
    <name evidence="3" type="ORF">Glove_437g25</name>
</gene>
<proteinExistence type="predicted"/>
<feature type="coiled-coil region" evidence="1">
    <location>
        <begin position="8"/>
        <end position="94"/>
    </location>
</feature>
<feature type="region of interest" description="Disordered" evidence="2">
    <location>
        <begin position="109"/>
        <end position="135"/>
    </location>
</feature>
<reference evidence="3 4" key="1">
    <citation type="submission" date="2018-08" db="EMBL/GenBank/DDBJ databases">
        <title>Genome and evolution of the arbuscular mycorrhizal fungus Diversispora epigaea (formerly Glomus versiforme) and its bacterial endosymbionts.</title>
        <authorList>
            <person name="Sun X."/>
            <person name="Fei Z."/>
            <person name="Harrison M."/>
        </authorList>
    </citation>
    <scope>NUCLEOTIDE SEQUENCE [LARGE SCALE GENOMIC DNA]</scope>
    <source>
        <strain evidence="3 4">IT104</strain>
    </source>
</reference>
<keyword evidence="4" id="KW-1185">Reference proteome</keyword>
<evidence type="ECO:0000256" key="2">
    <source>
        <dbReference type="SAM" id="MobiDB-lite"/>
    </source>
</evidence>
<dbReference type="OrthoDB" id="2423674at2759"/>
<dbReference type="AlphaFoldDB" id="A0A397H0B6"/>